<dbReference type="PROSITE" id="PS50950">
    <property type="entry name" value="ZF_THAP"/>
    <property type="match status" value="1"/>
</dbReference>
<keyword evidence="4 12" id="KW-0863">Zinc-finger</keyword>
<reference evidence="14 15" key="1">
    <citation type="journal article" date="2024" name="BMC Genomics">
        <title>De novo assembly and annotation of Popillia japonica's genome with initial clues to its potential as an invasive pest.</title>
        <authorList>
            <person name="Cucini C."/>
            <person name="Boschi S."/>
            <person name="Funari R."/>
            <person name="Cardaioli E."/>
            <person name="Iannotti N."/>
            <person name="Marturano G."/>
            <person name="Paoli F."/>
            <person name="Bruttini M."/>
            <person name="Carapelli A."/>
            <person name="Frati F."/>
            <person name="Nardi F."/>
        </authorList>
    </citation>
    <scope>NUCLEOTIDE SEQUENCE [LARGE SCALE GENOMIC DNA]</scope>
    <source>
        <strain evidence="14">DMR45628</strain>
    </source>
</reference>
<organism evidence="14 15">
    <name type="scientific">Popillia japonica</name>
    <name type="common">Japanese beetle</name>
    <dbReference type="NCBI Taxonomy" id="7064"/>
    <lineage>
        <taxon>Eukaryota</taxon>
        <taxon>Metazoa</taxon>
        <taxon>Ecdysozoa</taxon>
        <taxon>Arthropoda</taxon>
        <taxon>Hexapoda</taxon>
        <taxon>Insecta</taxon>
        <taxon>Pterygota</taxon>
        <taxon>Neoptera</taxon>
        <taxon>Endopterygota</taxon>
        <taxon>Coleoptera</taxon>
        <taxon>Polyphaga</taxon>
        <taxon>Scarabaeiformia</taxon>
        <taxon>Scarabaeidae</taxon>
        <taxon>Rutelinae</taxon>
        <taxon>Popillia</taxon>
    </lineage>
</organism>
<evidence type="ECO:0000256" key="12">
    <source>
        <dbReference type="PROSITE-ProRule" id="PRU00309"/>
    </source>
</evidence>
<keyword evidence="9" id="KW-0804">Transcription</keyword>
<gene>
    <name evidence="14" type="ORF">QE152_g27524</name>
</gene>
<evidence type="ECO:0000256" key="4">
    <source>
        <dbReference type="ARBA" id="ARBA00022771"/>
    </source>
</evidence>
<comment type="caution">
    <text evidence="14">The sequence shown here is derived from an EMBL/GenBank/DDBJ whole genome shotgun (WGS) entry which is preliminary data.</text>
</comment>
<sequence>MVGCAAYGCTNRSEKGFLMKKFPKDSVRRKIWAGKVKRDGWKPTNASVLCEAHFLSILLEEKYGLVKLKEMVGNLQMLQFFVKHILMRQCGRKHVWMDRES</sequence>
<keyword evidence="10" id="KW-0539">Nucleus</keyword>
<dbReference type="PANTHER" id="PTHR46600:SF1">
    <property type="entry name" value="THAP DOMAIN-CONTAINING PROTEIN 1"/>
    <property type="match status" value="1"/>
</dbReference>
<name>A0AAW1JRS7_POPJA</name>
<keyword evidence="3" id="KW-0479">Metal-binding</keyword>
<evidence type="ECO:0000256" key="11">
    <source>
        <dbReference type="ARBA" id="ARBA00023306"/>
    </source>
</evidence>
<dbReference type="GO" id="GO:0043565">
    <property type="term" value="F:sequence-specific DNA binding"/>
    <property type="evidence" value="ECO:0007669"/>
    <property type="project" value="InterPro"/>
</dbReference>
<evidence type="ECO:0000313" key="15">
    <source>
        <dbReference type="Proteomes" id="UP001458880"/>
    </source>
</evidence>
<dbReference type="AlphaFoldDB" id="A0AAW1JRS7"/>
<evidence type="ECO:0000256" key="6">
    <source>
        <dbReference type="ARBA" id="ARBA00023015"/>
    </source>
</evidence>
<keyword evidence="15" id="KW-1185">Reference proteome</keyword>
<evidence type="ECO:0000259" key="13">
    <source>
        <dbReference type="PROSITE" id="PS50950"/>
    </source>
</evidence>
<protein>
    <submittedName>
        <fullName evidence="14">THAP domain</fullName>
    </submittedName>
</protein>
<dbReference type="EMBL" id="JASPKY010000339">
    <property type="protein sequence ID" value="KAK9707955.1"/>
    <property type="molecule type" value="Genomic_DNA"/>
</dbReference>
<keyword evidence="8 12" id="KW-0238">DNA-binding</keyword>
<proteinExistence type="inferred from homology"/>
<evidence type="ECO:0000256" key="7">
    <source>
        <dbReference type="ARBA" id="ARBA00023054"/>
    </source>
</evidence>
<evidence type="ECO:0000256" key="10">
    <source>
        <dbReference type="ARBA" id="ARBA00023242"/>
    </source>
</evidence>
<dbReference type="Pfam" id="PF05485">
    <property type="entry name" value="THAP"/>
    <property type="match status" value="1"/>
</dbReference>
<evidence type="ECO:0000256" key="5">
    <source>
        <dbReference type="ARBA" id="ARBA00022833"/>
    </source>
</evidence>
<evidence type="ECO:0000313" key="14">
    <source>
        <dbReference type="EMBL" id="KAK9707955.1"/>
    </source>
</evidence>
<evidence type="ECO:0000256" key="3">
    <source>
        <dbReference type="ARBA" id="ARBA00022723"/>
    </source>
</evidence>
<dbReference type="GO" id="GO:0008270">
    <property type="term" value="F:zinc ion binding"/>
    <property type="evidence" value="ECO:0007669"/>
    <property type="project" value="UniProtKB-KW"/>
</dbReference>
<dbReference type="InterPro" id="IPR006612">
    <property type="entry name" value="THAP_Znf"/>
</dbReference>
<evidence type="ECO:0000256" key="8">
    <source>
        <dbReference type="ARBA" id="ARBA00023125"/>
    </source>
</evidence>
<feature type="domain" description="THAP-type" evidence="13">
    <location>
        <begin position="1"/>
        <end position="77"/>
    </location>
</feature>
<dbReference type="PANTHER" id="PTHR46600">
    <property type="entry name" value="THAP DOMAIN-CONTAINING"/>
    <property type="match status" value="1"/>
</dbReference>
<evidence type="ECO:0000256" key="9">
    <source>
        <dbReference type="ARBA" id="ARBA00023163"/>
    </source>
</evidence>
<dbReference type="SUPFAM" id="SSF57716">
    <property type="entry name" value="Glucocorticoid receptor-like (DNA-binding domain)"/>
    <property type="match status" value="1"/>
</dbReference>
<keyword evidence="11" id="KW-0131">Cell cycle</keyword>
<accession>A0AAW1JRS7</accession>
<evidence type="ECO:0000256" key="2">
    <source>
        <dbReference type="ARBA" id="ARBA00006177"/>
    </source>
</evidence>
<dbReference type="Proteomes" id="UP001458880">
    <property type="component" value="Unassembled WGS sequence"/>
</dbReference>
<keyword evidence="6" id="KW-0805">Transcription regulation</keyword>
<evidence type="ECO:0000256" key="1">
    <source>
        <dbReference type="ARBA" id="ARBA00004642"/>
    </source>
</evidence>
<keyword evidence="5" id="KW-0862">Zinc</keyword>
<dbReference type="GO" id="GO:0005654">
    <property type="term" value="C:nucleoplasm"/>
    <property type="evidence" value="ECO:0007669"/>
    <property type="project" value="UniProtKB-SubCell"/>
</dbReference>
<dbReference type="InterPro" id="IPR026516">
    <property type="entry name" value="THAP1/10"/>
</dbReference>
<keyword evidence="7" id="KW-0175">Coiled coil</keyword>
<comment type="subcellular location">
    <subcellularLocation>
        <location evidence="1">Nucleus</location>
        <location evidence="1">Nucleoplasm</location>
    </subcellularLocation>
</comment>
<comment type="similarity">
    <text evidence="2">Belongs to the THAP1 family.</text>
</comment>